<protein>
    <recommendedName>
        <fullName evidence="7">V-type proton ATPase subunit F</fullName>
    </recommendedName>
</protein>
<comment type="function">
    <text evidence="5">Subunit of the V1 complex of vacuolar(H+)-ATPase (V-ATPase), a multisubunit enzyme composed of a peripheral complex (V1) that hydrolyzes ATP and a membrane integral complex (V0) that translocates protons. V-ATPase is responsible for acidifying and maintaining the pH of intracellular compartments and in some cell types, is targeted to the plasma membrane, where it is responsible for acidifying the extracellular environment.</text>
</comment>
<dbReference type="PANTHER" id="PTHR13861:SF2">
    <property type="entry name" value="V-TYPE PROTON ATPASE SUBUNIT F"/>
    <property type="match status" value="1"/>
</dbReference>
<dbReference type="SMR" id="B3LVW2"/>
<feature type="region of interest" description="Disordered" evidence="8">
    <location>
        <begin position="100"/>
        <end position="124"/>
    </location>
</feature>
<dbReference type="InterPro" id="IPR008218">
    <property type="entry name" value="ATPase_V1-cplx_f_g_su"/>
</dbReference>
<dbReference type="NCBIfam" id="TIGR01101">
    <property type="entry name" value="V_ATP_synt_F"/>
    <property type="match status" value="1"/>
</dbReference>
<evidence type="ECO:0000256" key="3">
    <source>
        <dbReference type="ARBA" id="ARBA00022781"/>
    </source>
</evidence>
<keyword evidence="9" id="KW-0378">Hydrolase</keyword>
<comment type="subunit">
    <text evidence="6">V-ATPase is a heteromultimeric enzyme made up of two complexes: the ATP-hydrolytic V1 complex and the proton translocation V0 complex. The V1 complex consists of three catalytic AB heterodimers that form a heterohexamer, three peripheral stalks each consisting of EG heterodimers, one central rotor including subunits D and F, and the regulatory subunits C and H. The proton translocation complex V0 consists of the proton transport subunit a, a ring of proteolipid subunits c9c'', rotary subunit d, subunits e and f, and the accessory subunits VhaAC45 and ATP6AP2.</text>
</comment>
<comment type="similarity">
    <text evidence="1 7">Belongs to the V-ATPase F subunit family.</text>
</comment>
<accession>B3LVW2</accession>
<feature type="compositionally biased region" description="Basic residues" evidence="8">
    <location>
        <begin position="111"/>
        <end position="124"/>
    </location>
</feature>
<dbReference type="InterPro" id="IPR005772">
    <property type="entry name" value="ATPase_V1-cplx_fsu_euk"/>
</dbReference>
<dbReference type="InParanoid" id="B3LVW2"/>
<dbReference type="KEGG" id="dan:6499165"/>
<evidence type="ECO:0000256" key="1">
    <source>
        <dbReference type="ARBA" id="ARBA00010148"/>
    </source>
</evidence>
<dbReference type="GO" id="GO:0016787">
    <property type="term" value="F:hydrolase activity"/>
    <property type="evidence" value="ECO:0007669"/>
    <property type="project" value="UniProtKB-KW"/>
</dbReference>
<keyword evidence="2 7" id="KW-0813">Transport</keyword>
<evidence type="ECO:0000256" key="7">
    <source>
        <dbReference type="PIRNR" id="PIRNR015945"/>
    </source>
</evidence>
<dbReference type="Proteomes" id="UP000007801">
    <property type="component" value="Unassembled WGS sequence"/>
</dbReference>
<dbReference type="GeneID" id="6499165"/>
<name>B3LVW2_DROAN</name>
<evidence type="ECO:0000256" key="6">
    <source>
        <dbReference type="ARBA" id="ARBA00046957"/>
    </source>
</evidence>
<dbReference type="Gene3D" id="3.40.50.10580">
    <property type="entry name" value="ATPase, V1 complex, subunit F"/>
    <property type="match status" value="1"/>
</dbReference>
<dbReference type="CTD" id="40748"/>
<evidence type="ECO:0000313" key="10">
    <source>
        <dbReference type="Proteomes" id="UP000007801"/>
    </source>
</evidence>
<dbReference type="AlphaFoldDB" id="B3LVW2"/>
<gene>
    <name evidence="9" type="primary">Dana\GF16369</name>
    <name evidence="9" type="synonym">dana_GLEANR_17638</name>
    <name evidence="9" type="ORF">GF16369</name>
</gene>
<dbReference type="FunFam" id="3.40.50.10580:FF:000001">
    <property type="entry name" value="V-type proton ATPase subunit F"/>
    <property type="match status" value="1"/>
</dbReference>
<dbReference type="Pfam" id="PF01990">
    <property type="entry name" value="ATP-synt_F"/>
    <property type="match status" value="1"/>
</dbReference>
<reference evidence="9 10" key="1">
    <citation type="journal article" date="2007" name="Nature">
        <title>Evolution of genes and genomes on the Drosophila phylogeny.</title>
        <authorList>
            <consortium name="Drosophila 12 Genomes Consortium"/>
            <person name="Clark A.G."/>
            <person name="Eisen M.B."/>
            <person name="Smith D.R."/>
            <person name="Bergman C.M."/>
            <person name="Oliver B."/>
            <person name="Markow T.A."/>
            <person name="Kaufman T.C."/>
            <person name="Kellis M."/>
            <person name="Gelbart W."/>
            <person name="Iyer V.N."/>
            <person name="Pollard D.A."/>
            <person name="Sackton T.B."/>
            <person name="Larracuente A.M."/>
            <person name="Singh N.D."/>
            <person name="Abad J.P."/>
            <person name="Abt D.N."/>
            <person name="Adryan B."/>
            <person name="Aguade M."/>
            <person name="Akashi H."/>
            <person name="Anderson W.W."/>
            <person name="Aquadro C.F."/>
            <person name="Ardell D.H."/>
            <person name="Arguello R."/>
            <person name="Artieri C.G."/>
            <person name="Barbash D.A."/>
            <person name="Barker D."/>
            <person name="Barsanti P."/>
            <person name="Batterham P."/>
            <person name="Batzoglou S."/>
            <person name="Begun D."/>
            <person name="Bhutkar A."/>
            <person name="Blanco E."/>
            <person name="Bosak S.A."/>
            <person name="Bradley R.K."/>
            <person name="Brand A.D."/>
            <person name="Brent M.R."/>
            <person name="Brooks A.N."/>
            <person name="Brown R.H."/>
            <person name="Butlin R.K."/>
            <person name="Caggese C."/>
            <person name="Calvi B.R."/>
            <person name="Bernardo de Carvalho A."/>
            <person name="Caspi A."/>
            <person name="Castrezana S."/>
            <person name="Celniker S.E."/>
            <person name="Chang J.L."/>
            <person name="Chapple C."/>
            <person name="Chatterji S."/>
            <person name="Chinwalla A."/>
            <person name="Civetta A."/>
            <person name="Clifton S.W."/>
            <person name="Comeron J.M."/>
            <person name="Costello J.C."/>
            <person name="Coyne J.A."/>
            <person name="Daub J."/>
            <person name="David R.G."/>
            <person name="Delcher A.L."/>
            <person name="Delehaunty K."/>
            <person name="Do C.B."/>
            <person name="Ebling H."/>
            <person name="Edwards K."/>
            <person name="Eickbush T."/>
            <person name="Evans J.D."/>
            <person name="Filipski A."/>
            <person name="Findeiss S."/>
            <person name="Freyhult E."/>
            <person name="Fulton L."/>
            <person name="Fulton R."/>
            <person name="Garcia A.C."/>
            <person name="Gardiner A."/>
            <person name="Garfield D.A."/>
            <person name="Garvin B.E."/>
            <person name="Gibson G."/>
            <person name="Gilbert D."/>
            <person name="Gnerre S."/>
            <person name="Godfrey J."/>
            <person name="Good R."/>
            <person name="Gotea V."/>
            <person name="Gravely B."/>
            <person name="Greenberg A.J."/>
            <person name="Griffiths-Jones S."/>
            <person name="Gross S."/>
            <person name="Guigo R."/>
            <person name="Gustafson E.A."/>
            <person name="Haerty W."/>
            <person name="Hahn M.W."/>
            <person name="Halligan D.L."/>
            <person name="Halpern A.L."/>
            <person name="Halter G.M."/>
            <person name="Han M.V."/>
            <person name="Heger A."/>
            <person name="Hillier L."/>
            <person name="Hinrichs A.S."/>
            <person name="Holmes I."/>
            <person name="Hoskins R.A."/>
            <person name="Hubisz M.J."/>
            <person name="Hultmark D."/>
            <person name="Huntley M.A."/>
            <person name="Jaffe D.B."/>
            <person name="Jagadeeshan S."/>
            <person name="Jeck W.R."/>
            <person name="Johnson J."/>
            <person name="Jones C.D."/>
            <person name="Jordan W.C."/>
            <person name="Karpen G.H."/>
            <person name="Kataoka E."/>
            <person name="Keightley P.D."/>
            <person name="Kheradpour P."/>
            <person name="Kirkness E.F."/>
            <person name="Koerich L.B."/>
            <person name="Kristiansen K."/>
            <person name="Kudrna D."/>
            <person name="Kulathinal R.J."/>
            <person name="Kumar S."/>
            <person name="Kwok R."/>
            <person name="Lander E."/>
            <person name="Langley C.H."/>
            <person name="Lapoint R."/>
            <person name="Lazzaro B.P."/>
            <person name="Lee S.J."/>
            <person name="Levesque L."/>
            <person name="Li R."/>
            <person name="Lin C.F."/>
            <person name="Lin M.F."/>
            <person name="Lindblad-Toh K."/>
            <person name="Llopart A."/>
            <person name="Long M."/>
            <person name="Low L."/>
            <person name="Lozovsky E."/>
            <person name="Lu J."/>
            <person name="Luo M."/>
            <person name="Machado C.A."/>
            <person name="Makalowski W."/>
            <person name="Marzo M."/>
            <person name="Matsuda M."/>
            <person name="Matzkin L."/>
            <person name="McAllister B."/>
            <person name="McBride C.S."/>
            <person name="McKernan B."/>
            <person name="McKernan K."/>
            <person name="Mendez-Lago M."/>
            <person name="Minx P."/>
            <person name="Mollenhauer M.U."/>
            <person name="Montooth K."/>
            <person name="Mount S.M."/>
            <person name="Mu X."/>
            <person name="Myers E."/>
            <person name="Negre B."/>
            <person name="Newfeld S."/>
            <person name="Nielsen R."/>
            <person name="Noor M.A."/>
            <person name="O'Grady P."/>
            <person name="Pachter L."/>
            <person name="Papaceit M."/>
            <person name="Parisi M.J."/>
            <person name="Parisi M."/>
            <person name="Parts L."/>
            <person name="Pedersen J.S."/>
            <person name="Pesole G."/>
            <person name="Phillippy A.M."/>
            <person name="Ponting C.P."/>
            <person name="Pop M."/>
            <person name="Porcelli D."/>
            <person name="Powell J.R."/>
            <person name="Prohaska S."/>
            <person name="Pruitt K."/>
            <person name="Puig M."/>
            <person name="Quesneville H."/>
            <person name="Ram K.R."/>
            <person name="Rand D."/>
            <person name="Rasmussen M.D."/>
            <person name="Reed L.K."/>
            <person name="Reenan R."/>
            <person name="Reily A."/>
            <person name="Remington K.A."/>
            <person name="Rieger T.T."/>
            <person name="Ritchie M.G."/>
            <person name="Robin C."/>
            <person name="Rogers Y.H."/>
            <person name="Rohde C."/>
            <person name="Rozas J."/>
            <person name="Rubenfield M.J."/>
            <person name="Ruiz A."/>
            <person name="Russo S."/>
            <person name="Salzberg S.L."/>
            <person name="Sanchez-Gracia A."/>
            <person name="Saranga D.J."/>
            <person name="Sato H."/>
            <person name="Schaeffer S.W."/>
            <person name="Schatz M.C."/>
            <person name="Schlenke T."/>
            <person name="Schwartz R."/>
            <person name="Segarra C."/>
            <person name="Singh R.S."/>
            <person name="Sirot L."/>
            <person name="Sirota M."/>
            <person name="Sisneros N.B."/>
            <person name="Smith C.D."/>
            <person name="Smith T.F."/>
            <person name="Spieth J."/>
            <person name="Stage D.E."/>
            <person name="Stark A."/>
            <person name="Stephan W."/>
            <person name="Strausberg R.L."/>
            <person name="Strempel S."/>
            <person name="Sturgill D."/>
            <person name="Sutton G."/>
            <person name="Sutton G.G."/>
            <person name="Tao W."/>
            <person name="Teichmann S."/>
            <person name="Tobari Y.N."/>
            <person name="Tomimura Y."/>
            <person name="Tsolas J.M."/>
            <person name="Valente V.L."/>
            <person name="Venter E."/>
            <person name="Venter J.C."/>
            <person name="Vicario S."/>
            <person name="Vieira F.G."/>
            <person name="Vilella A.J."/>
            <person name="Villasante A."/>
            <person name="Walenz B."/>
            <person name="Wang J."/>
            <person name="Wasserman M."/>
            <person name="Watts T."/>
            <person name="Wilson D."/>
            <person name="Wilson R.K."/>
            <person name="Wing R.A."/>
            <person name="Wolfner M.F."/>
            <person name="Wong A."/>
            <person name="Wong G.K."/>
            <person name="Wu C.I."/>
            <person name="Wu G."/>
            <person name="Yamamoto D."/>
            <person name="Yang H.P."/>
            <person name="Yang S.P."/>
            <person name="Yorke J.A."/>
            <person name="Yoshida K."/>
            <person name="Zdobnov E."/>
            <person name="Zhang P."/>
            <person name="Zhang Y."/>
            <person name="Zimin A.V."/>
            <person name="Baldwin J."/>
            <person name="Abdouelleil A."/>
            <person name="Abdulkadir J."/>
            <person name="Abebe A."/>
            <person name="Abera B."/>
            <person name="Abreu J."/>
            <person name="Acer S.C."/>
            <person name="Aftuck L."/>
            <person name="Alexander A."/>
            <person name="An P."/>
            <person name="Anderson E."/>
            <person name="Anderson S."/>
            <person name="Arachi H."/>
            <person name="Azer M."/>
            <person name="Bachantsang P."/>
            <person name="Barry A."/>
            <person name="Bayul T."/>
            <person name="Berlin A."/>
            <person name="Bessette D."/>
            <person name="Bloom T."/>
            <person name="Blye J."/>
            <person name="Boguslavskiy L."/>
            <person name="Bonnet C."/>
            <person name="Boukhgalter B."/>
            <person name="Bourzgui I."/>
            <person name="Brown A."/>
            <person name="Cahill P."/>
            <person name="Channer S."/>
            <person name="Cheshatsang Y."/>
            <person name="Chuda L."/>
            <person name="Citroen M."/>
            <person name="Collymore A."/>
            <person name="Cooke P."/>
            <person name="Costello M."/>
            <person name="D'Aco K."/>
            <person name="Daza R."/>
            <person name="De Haan G."/>
            <person name="DeGray S."/>
            <person name="DeMaso C."/>
            <person name="Dhargay N."/>
            <person name="Dooley K."/>
            <person name="Dooley E."/>
            <person name="Doricent M."/>
            <person name="Dorje P."/>
            <person name="Dorjee K."/>
            <person name="Dupes A."/>
            <person name="Elong R."/>
            <person name="Falk J."/>
            <person name="Farina A."/>
            <person name="Faro S."/>
            <person name="Ferguson D."/>
            <person name="Fisher S."/>
            <person name="Foley C.D."/>
            <person name="Franke A."/>
            <person name="Friedrich D."/>
            <person name="Gadbois L."/>
            <person name="Gearin G."/>
            <person name="Gearin C.R."/>
            <person name="Giannoukos G."/>
            <person name="Goode T."/>
            <person name="Graham J."/>
            <person name="Grandbois E."/>
            <person name="Grewal S."/>
            <person name="Gyaltsen K."/>
            <person name="Hafez N."/>
            <person name="Hagos B."/>
            <person name="Hall J."/>
            <person name="Henson C."/>
            <person name="Hollinger A."/>
            <person name="Honan T."/>
            <person name="Huard M.D."/>
            <person name="Hughes L."/>
            <person name="Hurhula B."/>
            <person name="Husby M.E."/>
            <person name="Kamat A."/>
            <person name="Kanga B."/>
            <person name="Kashin S."/>
            <person name="Khazanovich D."/>
            <person name="Kisner P."/>
            <person name="Lance K."/>
            <person name="Lara M."/>
            <person name="Lee W."/>
            <person name="Lennon N."/>
            <person name="Letendre F."/>
            <person name="LeVine R."/>
            <person name="Lipovsky A."/>
            <person name="Liu X."/>
            <person name="Liu J."/>
            <person name="Liu S."/>
            <person name="Lokyitsang T."/>
            <person name="Lokyitsang Y."/>
            <person name="Lubonja R."/>
            <person name="Lui A."/>
            <person name="MacDonald P."/>
            <person name="Magnisalis V."/>
            <person name="Maru K."/>
            <person name="Matthews C."/>
            <person name="McCusker W."/>
            <person name="McDonough S."/>
            <person name="Mehta T."/>
            <person name="Meldrim J."/>
            <person name="Meneus L."/>
            <person name="Mihai O."/>
            <person name="Mihalev A."/>
            <person name="Mihova T."/>
            <person name="Mittelman R."/>
            <person name="Mlenga V."/>
            <person name="Montmayeur A."/>
            <person name="Mulrain L."/>
            <person name="Navidi A."/>
            <person name="Naylor J."/>
            <person name="Negash T."/>
            <person name="Nguyen T."/>
            <person name="Nguyen N."/>
            <person name="Nicol R."/>
            <person name="Norbu C."/>
            <person name="Norbu N."/>
            <person name="Novod N."/>
            <person name="O'Neill B."/>
            <person name="Osman S."/>
            <person name="Markiewicz E."/>
            <person name="Oyono O.L."/>
            <person name="Patti C."/>
            <person name="Phunkhang P."/>
            <person name="Pierre F."/>
            <person name="Priest M."/>
            <person name="Raghuraman S."/>
            <person name="Rege F."/>
            <person name="Reyes R."/>
            <person name="Rise C."/>
            <person name="Rogov P."/>
            <person name="Ross K."/>
            <person name="Ryan E."/>
            <person name="Settipalli S."/>
            <person name="Shea T."/>
            <person name="Sherpa N."/>
            <person name="Shi L."/>
            <person name="Shih D."/>
            <person name="Sparrow T."/>
            <person name="Spaulding J."/>
            <person name="Stalker J."/>
            <person name="Stange-Thomann N."/>
            <person name="Stavropoulos S."/>
            <person name="Stone C."/>
            <person name="Strader C."/>
            <person name="Tesfaye S."/>
            <person name="Thomson T."/>
            <person name="Thoulutsang Y."/>
            <person name="Thoulutsang D."/>
            <person name="Topham K."/>
            <person name="Topping I."/>
            <person name="Tsamla T."/>
            <person name="Vassiliev H."/>
            <person name="Vo A."/>
            <person name="Wangchuk T."/>
            <person name="Wangdi T."/>
            <person name="Weiand M."/>
            <person name="Wilkinson J."/>
            <person name="Wilson A."/>
            <person name="Yadav S."/>
            <person name="Young G."/>
            <person name="Yu Q."/>
            <person name="Zembek L."/>
            <person name="Zhong D."/>
            <person name="Zimmer A."/>
            <person name="Zwirko Z."/>
            <person name="Jaffe D.B."/>
            <person name="Alvarez P."/>
            <person name="Brockman W."/>
            <person name="Butler J."/>
            <person name="Chin C."/>
            <person name="Gnerre S."/>
            <person name="Grabherr M."/>
            <person name="Kleber M."/>
            <person name="Mauceli E."/>
            <person name="MacCallum I."/>
        </authorList>
    </citation>
    <scope>NUCLEOTIDE SEQUENCE [LARGE SCALE GENOMIC DNA]</scope>
    <source>
        <strain evidence="10">Tucson 14024-0371.13</strain>
    </source>
</reference>
<dbReference type="InterPro" id="IPR036906">
    <property type="entry name" value="ATPase_V1_fsu_sf"/>
</dbReference>
<evidence type="ECO:0000256" key="2">
    <source>
        <dbReference type="ARBA" id="ARBA00022448"/>
    </source>
</evidence>
<organism evidence="9 10">
    <name type="scientific">Drosophila ananassae</name>
    <name type="common">Fruit fly</name>
    <dbReference type="NCBI Taxonomy" id="7217"/>
    <lineage>
        <taxon>Eukaryota</taxon>
        <taxon>Metazoa</taxon>
        <taxon>Ecdysozoa</taxon>
        <taxon>Arthropoda</taxon>
        <taxon>Hexapoda</taxon>
        <taxon>Insecta</taxon>
        <taxon>Pterygota</taxon>
        <taxon>Neoptera</taxon>
        <taxon>Endopterygota</taxon>
        <taxon>Diptera</taxon>
        <taxon>Brachycera</taxon>
        <taxon>Muscomorpha</taxon>
        <taxon>Ephydroidea</taxon>
        <taxon>Drosophilidae</taxon>
        <taxon>Drosophila</taxon>
        <taxon>Sophophora</taxon>
    </lineage>
</organism>
<dbReference type="GO" id="GO:0033180">
    <property type="term" value="C:proton-transporting V-type ATPase, V1 domain"/>
    <property type="evidence" value="ECO:0007669"/>
    <property type="project" value="InterPro"/>
</dbReference>
<keyword evidence="4 7" id="KW-0406">Ion transport</keyword>
<dbReference type="SUPFAM" id="SSF159468">
    <property type="entry name" value="AtpF-like"/>
    <property type="match status" value="1"/>
</dbReference>
<sequence>MSVDSEVFGKLMAVIGDEDTCVGFLLGGIGEVNENREANFMVVERDTTVAQIEACFKNFLARPDIAIILINQMYADMIRSTVDAHILPVPTVVEIPSKQQPYDASKDSILKRAHGILKPPEKRR</sequence>
<keyword evidence="10" id="KW-1185">Reference proteome</keyword>
<evidence type="ECO:0000313" key="9">
    <source>
        <dbReference type="EMBL" id="EDV43736.2"/>
    </source>
</evidence>
<dbReference type="HOGENOM" id="CLU_135754_0_0_1"/>
<dbReference type="STRING" id="7217.B3LVW2"/>
<dbReference type="OrthoDB" id="10261947at2759"/>
<dbReference type="PANTHER" id="PTHR13861">
    <property type="entry name" value="VACUOLAR ATP SYNTHASE SUBUNIT F"/>
    <property type="match status" value="1"/>
</dbReference>
<dbReference type="PIRSF" id="PIRSF015945">
    <property type="entry name" value="ATPase_V1_F_euk"/>
    <property type="match status" value="1"/>
</dbReference>
<dbReference type="eggNOG" id="KOG3432">
    <property type="taxonomic scope" value="Eukaryota"/>
</dbReference>
<evidence type="ECO:0000256" key="5">
    <source>
        <dbReference type="ARBA" id="ARBA00045737"/>
    </source>
</evidence>
<dbReference type="GO" id="GO:0046961">
    <property type="term" value="F:proton-transporting ATPase activity, rotational mechanism"/>
    <property type="evidence" value="ECO:0007669"/>
    <property type="project" value="InterPro"/>
</dbReference>
<evidence type="ECO:0000256" key="4">
    <source>
        <dbReference type="ARBA" id="ARBA00023065"/>
    </source>
</evidence>
<evidence type="ECO:0000256" key="8">
    <source>
        <dbReference type="SAM" id="MobiDB-lite"/>
    </source>
</evidence>
<dbReference type="EMBL" id="CH902617">
    <property type="protein sequence ID" value="EDV43736.2"/>
    <property type="molecule type" value="Genomic_DNA"/>
</dbReference>
<proteinExistence type="inferred from homology"/>
<keyword evidence="3 7" id="KW-0375">Hydrogen ion transport</keyword>